<dbReference type="Gene3D" id="3.30.40.10">
    <property type="entry name" value="Zinc/RING finger domain, C3HC4 (zinc finger)"/>
    <property type="match status" value="1"/>
</dbReference>
<dbReference type="GO" id="GO:0045740">
    <property type="term" value="P:positive regulation of DNA replication"/>
    <property type="evidence" value="ECO:0007669"/>
    <property type="project" value="TreeGrafter"/>
</dbReference>
<protein>
    <submittedName>
        <fullName evidence="7">Uncharacterized protein</fullName>
    </submittedName>
</protein>
<proteinExistence type="predicted"/>
<keyword evidence="2 4" id="KW-0863">Zinc-finger</keyword>
<dbReference type="FunFam" id="3.30.40.100:FF:000005">
    <property type="entry name" value="uncharacterized protein LOC106759733 isoform X4"/>
    <property type="match status" value="1"/>
</dbReference>
<feature type="domain" description="PHD-type" evidence="5">
    <location>
        <begin position="265"/>
        <end position="315"/>
    </location>
</feature>
<keyword evidence="8" id="KW-1185">Reference proteome</keyword>
<evidence type="ECO:0000313" key="7">
    <source>
        <dbReference type="EnsemblPlants" id="Kaladp0054s0049.1.v1.1"/>
    </source>
</evidence>
<dbReference type="GO" id="GO:0003677">
    <property type="term" value="F:DNA binding"/>
    <property type="evidence" value="ECO:0007669"/>
    <property type="project" value="TreeGrafter"/>
</dbReference>
<dbReference type="PANTHER" id="PTHR46510">
    <property type="entry name" value="BROMODOMAIN ADJACENT TO ZINC FINGER DOMAIN PROTEIN 1A"/>
    <property type="match status" value="1"/>
</dbReference>
<reference evidence="7" key="1">
    <citation type="submission" date="2021-01" db="UniProtKB">
        <authorList>
            <consortium name="EnsemblPlants"/>
        </authorList>
    </citation>
    <scope>IDENTIFICATION</scope>
</reference>
<keyword evidence="1" id="KW-0479">Metal-binding</keyword>
<evidence type="ECO:0000256" key="3">
    <source>
        <dbReference type="ARBA" id="ARBA00022833"/>
    </source>
</evidence>
<dbReference type="AlphaFoldDB" id="A0A7N0U4V1"/>
<evidence type="ECO:0000259" key="6">
    <source>
        <dbReference type="PROSITE" id="PS51050"/>
    </source>
</evidence>
<feature type="domain" description="CW-type" evidence="6">
    <location>
        <begin position="414"/>
        <end position="478"/>
    </location>
</feature>
<name>A0A7N0U4V1_KALFE</name>
<dbReference type="EnsemblPlants" id="Kaladp0054s0049.1.v1.1">
    <property type="protein sequence ID" value="Kaladp0054s0049.1.v1.1"/>
    <property type="gene ID" value="Kaladp0054s0049.v1.1"/>
</dbReference>
<dbReference type="InterPro" id="IPR047171">
    <property type="entry name" value="BAZ1A"/>
</dbReference>
<dbReference type="PROSITE" id="PS51050">
    <property type="entry name" value="ZF_CW"/>
    <property type="match status" value="1"/>
</dbReference>
<evidence type="ECO:0000256" key="2">
    <source>
        <dbReference type="ARBA" id="ARBA00022771"/>
    </source>
</evidence>
<organism evidence="7 8">
    <name type="scientific">Kalanchoe fedtschenkoi</name>
    <name type="common">Lavender scallops</name>
    <name type="synonym">South American air plant</name>
    <dbReference type="NCBI Taxonomy" id="63787"/>
    <lineage>
        <taxon>Eukaryota</taxon>
        <taxon>Viridiplantae</taxon>
        <taxon>Streptophyta</taxon>
        <taxon>Embryophyta</taxon>
        <taxon>Tracheophyta</taxon>
        <taxon>Spermatophyta</taxon>
        <taxon>Magnoliopsida</taxon>
        <taxon>eudicotyledons</taxon>
        <taxon>Gunneridae</taxon>
        <taxon>Pentapetalae</taxon>
        <taxon>Saxifragales</taxon>
        <taxon>Crassulaceae</taxon>
        <taxon>Kalanchoe</taxon>
    </lineage>
</organism>
<dbReference type="SUPFAM" id="SSF57903">
    <property type="entry name" value="FYVE/PHD zinc finger"/>
    <property type="match status" value="1"/>
</dbReference>
<dbReference type="InterPro" id="IPR001965">
    <property type="entry name" value="Znf_PHD"/>
</dbReference>
<dbReference type="InterPro" id="IPR011011">
    <property type="entry name" value="Znf_FYVE_PHD"/>
</dbReference>
<evidence type="ECO:0000256" key="4">
    <source>
        <dbReference type="PROSITE-ProRule" id="PRU00146"/>
    </source>
</evidence>
<dbReference type="PANTHER" id="PTHR46510:SF1">
    <property type="entry name" value="BROMODOMAIN ADJACENT TO ZINC FINGER DOMAIN PROTEIN 1A"/>
    <property type="match status" value="1"/>
</dbReference>
<dbReference type="OMA" id="LDMCIAN"/>
<dbReference type="GO" id="GO:0008623">
    <property type="term" value="C:CHRAC"/>
    <property type="evidence" value="ECO:0007669"/>
    <property type="project" value="TreeGrafter"/>
</dbReference>
<dbReference type="GO" id="GO:0000228">
    <property type="term" value="C:nuclear chromosome"/>
    <property type="evidence" value="ECO:0007669"/>
    <property type="project" value="TreeGrafter"/>
</dbReference>
<dbReference type="Proteomes" id="UP000594263">
    <property type="component" value="Unplaced"/>
</dbReference>
<dbReference type="GO" id="GO:0006338">
    <property type="term" value="P:chromatin remodeling"/>
    <property type="evidence" value="ECO:0007669"/>
    <property type="project" value="InterPro"/>
</dbReference>
<evidence type="ECO:0000256" key="1">
    <source>
        <dbReference type="ARBA" id="ARBA00022723"/>
    </source>
</evidence>
<dbReference type="SMART" id="SM00249">
    <property type="entry name" value="PHD"/>
    <property type="match status" value="1"/>
</dbReference>
<keyword evidence="3" id="KW-0862">Zinc</keyword>
<dbReference type="GO" id="GO:0008270">
    <property type="term" value="F:zinc ion binding"/>
    <property type="evidence" value="ECO:0007669"/>
    <property type="project" value="UniProtKB-KW"/>
</dbReference>
<evidence type="ECO:0000313" key="8">
    <source>
        <dbReference type="Proteomes" id="UP000594263"/>
    </source>
</evidence>
<dbReference type="Gene3D" id="3.30.40.100">
    <property type="match status" value="1"/>
</dbReference>
<dbReference type="GO" id="GO:0031445">
    <property type="term" value="P:regulation of heterochromatin formation"/>
    <property type="evidence" value="ECO:0007669"/>
    <property type="project" value="TreeGrafter"/>
</dbReference>
<dbReference type="InterPro" id="IPR011124">
    <property type="entry name" value="Znf_CW"/>
</dbReference>
<dbReference type="PROSITE" id="PS50016">
    <property type="entry name" value="ZF_PHD_2"/>
    <property type="match status" value="1"/>
</dbReference>
<dbReference type="Gramene" id="Kaladp0054s0049.1.v1.1">
    <property type="protein sequence ID" value="Kaladp0054s0049.1.v1.1"/>
    <property type="gene ID" value="Kaladp0054s0049.v1.1"/>
</dbReference>
<sequence>MMFQPYLSSSIHFATTPDQAKEDHSCAQILGSQNWMMHLNPGKNSVSMTEENFHIDIMPPLTNMRSNSQFSTVSCVCRSSELKYVYQRRKPQKQYEMVSTGQVSINKESCGGLYSAVSSEINSVAARKEKTVPERHSVNLFFGAPGTPFGVDNIDPLTSLSALFSSKALEVSGSEEVPERNISLSGFSDTCSSSKLNLDVGADSVNINRNDTGECYSHLLGTENVKKDFSEKDFCVSFLRSHGLLGHGNVRTSDIGESISGKSDCQNCKTCGHSDATLNLLICDHCDSAFHAWCCYPRINDIPIDEWLCNSCLKRKQKLLKEMKLLKLQKVNEGASCSSRVETFDDDSSYLDIMLLDTEPHKTEIRVGKGFQADVLEWSGPKPSDSDLVGEHLVIDLSESKRLHNSSLHNPFRVSPIGNWLQCREVIHGIKPDINGTICGKWRRAPLGKVQSEDWDCFSAVLWDPYHADCAAPQELETDEVMKQLKYIQMVCVSGCLMLFILEQIKLAPLGLFFSRPFLNKRFKGI</sequence>
<evidence type="ECO:0000259" key="5">
    <source>
        <dbReference type="PROSITE" id="PS50016"/>
    </source>
</evidence>
<dbReference type="GO" id="GO:0006355">
    <property type="term" value="P:regulation of DNA-templated transcription"/>
    <property type="evidence" value="ECO:0007669"/>
    <property type="project" value="TreeGrafter"/>
</dbReference>
<dbReference type="InterPro" id="IPR019787">
    <property type="entry name" value="Znf_PHD-finger"/>
</dbReference>
<accession>A0A7N0U4V1</accession>
<dbReference type="Pfam" id="PF00628">
    <property type="entry name" value="PHD"/>
    <property type="match status" value="1"/>
</dbReference>
<dbReference type="InterPro" id="IPR013083">
    <property type="entry name" value="Znf_RING/FYVE/PHD"/>
</dbReference>